<keyword evidence="1" id="KW-0808">Transferase</keyword>
<dbReference type="CDD" id="cd04301">
    <property type="entry name" value="NAT_SF"/>
    <property type="match status" value="1"/>
</dbReference>
<dbReference type="PANTHER" id="PTHR43877:SF2">
    <property type="entry name" value="AMINOALKYLPHOSPHONATE N-ACETYLTRANSFERASE-RELATED"/>
    <property type="match status" value="1"/>
</dbReference>
<evidence type="ECO:0000313" key="5">
    <source>
        <dbReference type="Proteomes" id="UP000632138"/>
    </source>
</evidence>
<dbReference type="PANTHER" id="PTHR43877">
    <property type="entry name" value="AMINOALKYLPHOSPHONATE N-ACETYLTRANSFERASE-RELATED-RELATED"/>
    <property type="match status" value="1"/>
</dbReference>
<dbReference type="RefSeq" id="WP_203376156.1">
    <property type="nucleotide sequence ID" value="NZ_JAENHP010000003.1"/>
</dbReference>
<dbReference type="EMBL" id="JAENHP010000003">
    <property type="protein sequence ID" value="MBM2616253.1"/>
    <property type="molecule type" value="Genomic_DNA"/>
</dbReference>
<comment type="caution">
    <text evidence="4">The sequence shown here is derived from an EMBL/GenBank/DDBJ whole genome shotgun (WGS) entry which is preliminary data.</text>
</comment>
<feature type="domain" description="N-acetyltransferase" evidence="3">
    <location>
        <begin position="1"/>
        <end position="148"/>
    </location>
</feature>
<gene>
    <name evidence="4" type="ORF">JIG36_11860</name>
</gene>
<name>A0ABS2AA87_9ACTN</name>
<keyword evidence="2" id="KW-0012">Acyltransferase</keyword>
<dbReference type="Pfam" id="PF00583">
    <property type="entry name" value="Acetyltransf_1"/>
    <property type="match status" value="1"/>
</dbReference>
<reference evidence="4 5" key="1">
    <citation type="submission" date="2021-01" db="EMBL/GenBank/DDBJ databases">
        <title>Actinoplanes sp. nov. LDG1-06 isolated from lichen.</title>
        <authorList>
            <person name="Saeng-In P."/>
            <person name="Phongsopitanun W."/>
            <person name="Kanchanasin P."/>
            <person name="Yuki M."/>
            <person name="Kudo T."/>
            <person name="Ohkuma M."/>
            <person name="Tanasupawat S."/>
        </authorList>
    </citation>
    <scope>NUCLEOTIDE SEQUENCE [LARGE SCALE GENOMIC DNA]</scope>
    <source>
        <strain evidence="4 5">LDG1-06</strain>
    </source>
</reference>
<evidence type="ECO:0000256" key="2">
    <source>
        <dbReference type="ARBA" id="ARBA00023315"/>
    </source>
</evidence>
<proteinExistence type="predicted"/>
<evidence type="ECO:0000313" key="4">
    <source>
        <dbReference type="EMBL" id="MBM2616253.1"/>
    </source>
</evidence>
<dbReference type="InterPro" id="IPR000182">
    <property type="entry name" value="GNAT_dom"/>
</dbReference>
<dbReference type="PROSITE" id="PS51186">
    <property type="entry name" value="GNAT"/>
    <property type="match status" value="1"/>
</dbReference>
<dbReference type="InterPro" id="IPR016181">
    <property type="entry name" value="Acyl_CoA_acyltransferase"/>
</dbReference>
<dbReference type="Proteomes" id="UP000632138">
    <property type="component" value="Unassembled WGS sequence"/>
</dbReference>
<dbReference type="InterPro" id="IPR050832">
    <property type="entry name" value="Bact_Acetyltransf"/>
</dbReference>
<dbReference type="Gene3D" id="3.40.630.30">
    <property type="match status" value="1"/>
</dbReference>
<organism evidence="4 5">
    <name type="scientific">Paractinoplanes ovalisporus</name>
    <dbReference type="NCBI Taxonomy" id="2810368"/>
    <lineage>
        <taxon>Bacteria</taxon>
        <taxon>Bacillati</taxon>
        <taxon>Actinomycetota</taxon>
        <taxon>Actinomycetes</taxon>
        <taxon>Micromonosporales</taxon>
        <taxon>Micromonosporaceae</taxon>
        <taxon>Paractinoplanes</taxon>
    </lineage>
</organism>
<evidence type="ECO:0000256" key="1">
    <source>
        <dbReference type="ARBA" id="ARBA00022679"/>
    </source>
</evidence>
<sequence length="148" mass="16776">MDVRQASGPEDASRVRDVVERAFEIYVPRMDRRPMPMDADYATIVAAGRCWVAVDEDEIVGVLHLETPADHVYIETLAVAPSAQGRGVGVLLLAFAEQQAHTLGRPEVRLCTNEVMTENITYYPRRGYVETHRETQHDFARVFFTKKL</sequence>
<evidence type="ECO:0000259" key="3">
    <source>
        <dbReference type="PROSITE" id="PS51186"/>
    </source>
</evidence>
<accession>A0ABS2AA87</accession>
<keyword evidence="5" id="KW-1185">Reference proteome</keyword>
<dbReference type="SUPFAM" id="SSF55729">
    <property type="entry name" value="Acyl-CoA N-acyltransferases (Nat)"/>
    <property type="match status" value="1"/>
</dbReference>
<protein>
    <submittedName>
        <fullName evidence="4">GNAT family N-acetyltransferase</fullName>
    </submittedName>
</protein>